<evidence type="ECO:0000313" key="1">
    <source>
        <dbReference type="Ensembl" id="ENSCJAP00000089606.1"/>
    </source>
</evidence>
<keyword evidence="2" id="KW-1185">Reference proteome</keyword>
<dbReference type="Ensembl" id="ENSCJAT00000120272.1">
    <property type="protein sequence ID" value="ENSCJAP00000089606.1"/>
    <property type="gene ID" value="ENSCJAG00000076320.1"/>
</dbReference>
<organism evidence="1 2">
    <name type="scientific">Callithrix jacchus</name>
    <name type="common">White-tufted-ear marmoset</name>
    <name type="synonym">Simia Jacchus</name>
    <dbReference type="NCBI Taxonomy" id="9483"/>
    <lineage>
        <taxon>Eukaryota</taxon>
        <taxon>Metazoa</taxon>
        <taxon>Chordata</taxon>
        <taxon>Craniata</taxon>
        <taxon>Vertebrata</taxon>
        <taxon>Euteleostomi</taxon>
        <taxon>Mammalia</taxon>
        <taxon>Eutheria</taxon>
        <taxon>Euarchontoglires</taxon>
        <taxon>Primates</taxon>
        <taxon>Haplorrhini</taxon>
        <taxon>Platyrrhini</taxon>
        <taxon>Cebidae</taxon>
        <taxon>Callitrichinae</taxon>
        <taxon>Callithrix</taxon>
        <taxon>Callithrix</taxon>
    </lineage>
</organism>
<dbReference type="GeneTree" id="ENSGT00940000170471"/>
<evidence type="ECO:0000313" key="2">
    <source>
        <dbReference type="Proteomes" id="UP000008225"/>
    </source>
</evidence>
<name>A0A8I4A4J2_CALJA</name>
<protein>
    <submittedName>
        <fullName evidence="1">Uncharacterized protein</fullName>
    </submittedName>
</protein>
<reference evidence="1" key="2">
    <citation type="submission" date="2025-08" db="UniProtKB">
        <authorList>
            <consortium name="Ensembl"/>
        </authorList>
    </citation>
    <scope>IDENTIFICATION</scope>
</reference>
<dbReference type="PANTHER" id="PTHR46254:SF3">
    <property type="entry name" value="SECRETED PROTEIN"/>
    <property type="match status" value="1"/>
</dbReference>
<dbReference type="PANTHER" id="PTHR46254">
    <property type="entry name" value="PROTEIN GVQW1-RELATED"/>
    <property type="match status" value="1"/>
</dbReference>
<reference evidence="1" key="3">
    <citation type="submission" date="2025-09" db="UniProtKB">
        <authorList>
            <consortium name="Ensembl"/>
        </authorList>
    </citation>
    <scope>IDENTIFICATION</scope>
</reference>
<sequence>MFVKPTGRTAHPGTIIGKANRAEHDKLQWSRARRGQGPAPRWGPLQLTDSSGCELVQSHGCGYAGSCTRSLKVPCQNSPFPSPNSLIDSTFFLLLFVCFSLRWSFALVTQAGVQWRDLGSPQPPPPGFRQFSCLSLLSSCDYRHAPPCPANFLYL</sequence>
<dbReference type="AlphaFoldDB" id="A0A8I4A4J2"/>
<accession>A0A8I4A4J2</accession>
<reference evidence="1 2" key="1">
    <citation type="submission" date="2009-03" db="EMBL/GenBank/DDBJ databases">
        <authorList>
            <person name="Warren W."/>
            <person name="Ye L."/>
            <person name="Minx P."/>
            <person name="Worley K."/>
            <person name="Gibbs R."/>
            <person name="Wilson R.K."/>
        </authorList>
    </citation>
    <scope>NUCLEOTIDE SEQUENCE [LARGE SCALE GENOMIC DNA]</scope>
</reference>
<dbReference type="Proteomes" id="UP000008225">
    <property type="component" value="Chromosome 1"/>
</dbReference>
<proteinExistence type="predicted"/>